<gene>
    <name evidence="2" type="ORF">DNH61_09775</name>
</gene>
<accession>A0A2W1LMK3</accession>
<keyword evidence="1" id="KW-1133">Transmembrane helix</keyword>
<sequence>MKKTSPVEALLWSIALPGFGQLLNKQYLKGITLIILEFVINLGSNLNTIIMDSFQGDTLAAVRHTNYQWLLFYPCVYMFGIWDGFKDAGGGRSSPYSTFPFVFCAFFGTTGMFYSDRFRFMDILPGPVWLPMAAAFLGVGFGFLLKAALDRRLIPRPDTAERPPS</sequence>
<evidence type="ECO:0000256" key="1">
    <source>
        <dbReference type="SAM" id="Phobius"/>
    </source>
</evidence>
<dbReference type="AlphaFoldDB" id="A0A2W1LMK3"/>
<evidence type="ECO:0000313" key="2">
    <source>
        <dbReference type="EMBL" id="PZD96212.1"/>
    </source>
</evidence>
<evidence type="ECO:0000313" key="3">
    <source>
        <dbReference type="Proteomes" id="UP000249522"/>
    </source>
</evidence>
<feature type="transmembrane region" description="Helical" evidence="1">
    <location>
        <begin position="66"/>
        <end position="85"/>
    </location>
</feature>
<organism evidence="2 3">
    <name type="scientific">Paenibacillus sambharensis</name>
    <dbReference type="NCBI Taxonomy" id="1803190"/>
    <lineage>
        <taxon>Bacteria</taxon>
        <taxon>Bacillati</taxon>
        <taxon>Bacillota</taxon>
        <taxon>Bacilli</taxon>
        <taxon>Bacillales</taxon>
        <taxon>Paenibacillaceae</taxon>
        <taxon>Paenibacillus</taxon>
    </lineage>
</organism>
<reference evidence="2 3" key="1">
    <citation type="submission" date="2018-06" db="EMBL/GenBank/DDBJ databases">
        <title>Paenibacillus imtechensis sp. nov.</title>
        <authorList>
            <person name="Pinnaka A.K."/>
            <person name="Singh H."/>
            <person name="Kaur M."/>
        </authorList>
    </citation>
    <scope>NUCLEOTIDE SEQUENCE [LARGE SCALE GENOMIC DNA]</scope>
    <source>
        <strain evidence="2 3">SMB1</strain>
    </source>
</reference>
<comment type="caution">
    <text evidence="2">The sequence shown here is derived from an EMBL/GenBank/DDBJ whole genome shotgun (WGS) entry which is preliminary data.</text>
</comment>
<keyword evidence="1" id="KW-0472">Membrane</keyword>
<keyword evidence="3" id="KW-1185">Reference proteome</keyword>
<protein>
    <submittedName>
        <fullName evidence="2">Uncharacterized protein</fullName>
    </submittedName>
</protein>
<proteinExistence type="predicted"/>
<feature type="transmembrane region" description="Helical" evidence="1">
    <location>
        <begin position="27"/>
        <end position="46"/>
    </location>
</feature>
<dbReference type="OrthoDB" id="1681794at2"/>
<feature type="transmembrane region" description="Helical" evidence="1">
    <location>
        <begin position="127"/>
        <end position="149"/>
    </location>
</feature>
<name>A0A2W1LMK3_9BACL</name>
<dbReference type="EMBL" id="QKRB01000042">
    <property type="protein sequence ID" value="PZD96212.1"/>
    <property type="molecule type" value="Genomic_DNA"/>
</dbReference>
<feature type="transmembrane region" description="Helical" evidence="1">
    <location>
        <begin position="97"/>
        <end position="115"/>
    </location>
</feature>
<dbReference type="Proteomes" id="UP000249522">
    <property type="component" value="Unassembled WGS sequence"/>
</dbReference>
<keyword evidence="1" id="KW-0812">Transmembrane</keyword>